<reference evidence="1" key="1">
    <citation type="journal article" date="2022" name="bioRxiv">
        <title>Sequencing and chromosome-scale assembly of the giantPleurodeles waltlgenome.</title>
        <authorList>
            <person name="Brown T."/>
            <person name="Elewa A."/>
            <person name="Iarovenko S."/>
            <person name="Subramanian E."/>
            <person name="Araus A.J."/>
            <person name="Petzold A."/>
            <person name="Susuki M."/>
            <person name="Suzuki K.-i.T."/>
            <person name="Hayashi T."/>
            <person name="Toyoda A."/>
            <person name="Oliveira C."/>
            <person name="Osipova E."/>
            <person name="Leigh N.D."/>
            <person name="Simon A."/>
            <person name="Yun M.H."/>
        </authorList>
    </citation>
    <scope>NUCLEOTIDE SEQUENCE</scope>
    <source>
        <strain evidence="1">20211129_DDA</strain>
        <tissue evidence="1">Liver</tissue>
    </source>
</reference>
<proteinExistence type="predicted"/>
<gene>
    <name evidence="1" type="ORF">NDU88_007573</name>
</gene>
<evidence type="ECO:0000313" key="2">
    <source>
        <dbReference type="Proteomes" id="UP001066276"/>
    </source>
</evidence>
<evidence type="ECO:0000313" key="1">
    <source>
        <dbReference type="EMBL" id="KAJ1182381.1"/>
    </source>
</evidence>
<comment type="caution">
    <text evidence="1">The sequence shown here is derived from an EMBL/GenBank/DDBJ whole genome shotgun (WGS) entry which is preliminary data.</text>
</comment>
<sequence>MLLRLKEEGGQAIKAAVAPGSLELHFQSGELAAWLPARTECRGEPRPGPGGNHRGERSALQCEAFCCWATATVSVVRVWKARRSYKTSSVKGRVPSHRH</sequence>
<name>A0AAV7U1V3_PLEWA</name>
<protein>
    <submittedName>
        <fullName evidence="1">Uncharacterized protein</fullName>
    </submittedName>
</protein>
<accession>A0AAV7U1V3</accession>
<keyword evidence="2" id="KW-1185">Reference proteome</keyword>
<dbReference type="EMBL" id="JANPWB010000006">
    <property type="protein sequence ID" value="KAJ1182381.1"/>
    <property type="molecule type" value="Genomic_DNA"/>
</dbReference>
<organism evidence="1 2">
    <name type="scientific">Pleurodeles waltl</name>
    <name type="common">Iberian ribbed newt</name>
    <dbReference type="NCBI Taxonomy" id="8319"/>
    <lineage>
        <taxon>Eukaryota</taxon>
        <taxon>Metazoa</taxon>
        <taxon>Chordata</taxon>
        <taxon>Craniata</taxon>
        <taxon>Vertebrata</taxon>
        <taxon>Euteleostomi</taxon>
        <taxon>Amphibia</taxon>
        <taxon>Batrachia</taxon>
        <taxon>Caudata</taxon>
        <taxon>Salamandroidea</taxon>
        <taxon>Salamandridae</taxon>
        <taxon>Pleurodelinae</taxon>
        <taxon>Pleurodeles</taxon>
    </lineage>
</organism>
<dbReference type="AlphaFoldDB" id="A0AAV7U1V3"/>
<dbReference type="Proteomes" id="UP001066276">
    <property type="component" value="Chromosome 3_2"/>
</dbReference>